<dbReference type="RefSeq" id="WP_194135577.1">
    <property type="nucleotide sequence ID" value="NZ_JADFFK010000011.1"/>
</dbReference>
<feature type="coiled-coil region" evidence="1">
    <location>
        <begin position="273"/>
        <end position="300"/>
    </location>
</feature>
<name>A0ABR9X3W1_9RHOB</name>
<evidence type="ECO:0000259" key="3">
    <source>
        <dbReference type="Pfam" id="PF06791"/>
    </source>
</evidence>
<keyword evidence="2" id="KW-0812">Transmembrane</keyword>
<feature type="transmembrane region" description="Helical" evidence="2">
    <location>
        <begin position="95"/>
        <end position="117"/>
    </location>
</feature>
<keyword evidence="1" id="KW-0175">Coiled coil</keyword>
<keyword evidence="5" id="KW-1185">Reference proteome</keyword>
<evidence type="ECO:0000256" key="2">
    <source>
        <dbReference type="SAM" id="Phobius"/>
    </source>
</evidence>
<evidence type="ECO:0000313" key="5">
    <source>
        <dbReference type="Proteomes" id="UP000607796"/>
    </source>
</evidence>
<organism evidence="4 5">
    <name type="scientific">Salipiger mangrovisoli</name>
    <dbReference type="NCBI Taxonomy" id="2865933"/>
    <lineage>
        <taxon>Bacteria</taxon>
        <taxon>Pseudomonadati</taxon>
        <taxon>Pseudomonadota</taxon>
        <taxon>Alphaproteobacteria</taxon>
        <taxon>Rhodobacterales</taxon>
        <taxon>Roseobacteraceae</taxon>
        <taxon>Salipiger</taxon>
    </lineage>
</organism>
<evidence type="ECO:0000256" key="1">
    <source>
        <dbReference type="SAM" id="Coils"/>
    </source>
</evidence>
<sequence>MADVHHRLQIDVVGAERLNDVRKTLTAYNTVIRKVNGQTQQFGKNQDGLTRKQRQFNQAMQNTGYQVQDLAVQLGGGVSATQALGQQLPQLLSSFGALGIGIGAFVAVAAALAPVLLDMGKSIEEIAAASEKASKSLDTYTSSLNNNLGSITNVVKQTGTFNEDLADLDKTLLQIEKRRAFLDMTEQLKALGDFNPDTGWFDFLDYRWERIRDSIGGTNEQAQQLEYRFRDLAKASSLTEMDAALAGIEGQMLRIAGSTDKMNAAQLEAYNQVANARRNIARYEATEEALRARNTNLLKEQVGPAKLVRDYFQDIIDIEGSIGGQLSGLVSNVDAILNNQKLSSEEIAASVASLLTSYDGMELSARERIVIERALSLVMDQQVGTSAAIAENFNRAAAAVSALKASFEGLALQNIIDETQLQVLEAGGDAIDVQIAGLRKAVDLKYEEAMANAKLEEQAAAAAAYRDKAYTELEKQEEILRRRKKIEDEAAAASKAASAATAAAAKDAKERVQETTKALEAFRNNIKATLTPIGKVRAEIDQLEMDYDALRKAKLLDDADVEAYKAKLAELHAELGRLELELSGVTDVVGIFADGITGMFDSLIDGTSTVGDAFKDMLNNILRDIARFLLSQQVQQFSNLLLSALGAASGSGTVTTSPSPVPNAATAISPLARVAVPALPEFAIQPAARRISASAFINSAGTPRTAEAGVVINVNNNNGSQITMAEGQDSMGRKTVDMYIDNRVRTAMANGSMDRTMRATYGLRRIV</sequence>
<feature type="coiled-coil region" evidence="1">
    <location>
        <begin position="476"/>
        <end position="581"/>
    </location>
</feature>
<proteinExistence type="predicted"/>
<comment type="caution">
    <text evidence="4">The sequence shown here is derived from an EMBL/GenBank/DDBJ whole genome shotgun (WGS) entry which is preliminary data.</text>
</comment>
<dbReference type="InterPro" id="IPR009628">
    <property type="entry name" value="Phage_tape_measure_N"/>
</dbReference>
<accession>A0ABR9X3W1</accession>
<keyword evidence="2" id="KW-0472">Membrane</keyword>
<dbReference type="Proteomes" id="UP000607796">
    <property type="component" value="Unassembled WGS sequence"/>
</dbReference>
<protein>
    <submittedName>
        <fullName evidence="4">Phage tail length tape measure family protein</fullName>
    </submittedName>
</protein>
<feature type="domain" description="Bacteriophage tail tape measure N-terminal" evidence="3">
    <location>
        <begin position="53"/>
        <end position="146"/>
    </location>
</feature>
<gene>
    <name evidence="4" type="ORF">IQ782_15580</name>
</gene>
<dbReference type="EMBL" id="JADFFK010000011">
    <property type="protein sequence ID" value="MBE9638274.1"/>
    <property type="molecule type" value="Genomic_DNA"/>
</dbReference>
<reference evidence="4 5" key="1">
    <citation type="journal article" date="2021" name="Int. J. Syst. Evol. Microbiol.">
        <title>Salipiger mangrovisoli sp. nov., isolated from mangrove soil and the proposal for the reclassification of Paraphaeobacter pallidus as Salipiger pallidus comb. nov.</title>
        <authorList>
            <person name="Du J."/>
            <person name="Liu Y."/>
            <person name="Pei T."/>
            <person name="Deng M.R."/>
            <person name="Zhu H."/>
        </authorList>
    </citation>
    <scope>NUCLEOTIDE SEQUENCE [LARGE SCALE GENOMIC DNA]</scope>
    <source>
        <strain evidence="4 5">6D45A</strain>
    </source>
</reference>
<keyword evidence="2" id="KW-1133">Transmembrane helix</keyword>
<evidence type="ECO:0000313" key="4">
    <source>
        <dbReference type="EMBL" id="MBE9638274.1"/>
    </source>
</evidence>
<dbReference type="Pfam" id="PF06791">
    <property type="entry name" value="TMP_2"/>
    <property type="match status" value="1"/>
</dbReference>